<dbReference type="OrthoDB" id="10626138at2759"/>
<organism evidence="2 3">
    <name type="scientific">Blastocystis sp. subtype 1 (strain ATCC 50177 / NandII)</name>
    <dbReference type="NCBI Taxonomy" id="478820"/>
    <lineage>
        <taxon>Eukaryota</taxon>
        <taxon>Sar</taxon>
        <taxon>Stramenopiles</taxon>
        <taxon>Bigyra</taxon>
        <taxon>Opalozoa</taxon>
        <taxon>Opalinata</taxon>
        <taxon>Blastocystidae</taxon>
        <taxon>Blastocystis</taxon>
    </lineage>
</organism>
<feature type="region of interest" description="Disordered" evidence="1">
    <location>
        <begin position="305"/>
        <end position="375"/>
    </location>
</feature>
<protein>
    <submittedName>
        <fullName evidence="2">Uncharacterized protein</fullName>
    </submittedName>
</protein>
<evidence type="ECO:0000313" key="2">
    <source>
        <dbReference type="EMBL" id="OAO16383.1"/>
    </source>
</evidence>
<evidence type="ECO:0000256" key="1">
    <source>
        <dbReference type="SAM" id="MobiDB-lite"/>
    </source>
</evidence>
<evidence type="ECO:0000313" key="3">
    <source>
        <dbReference type="Proteomes" id="UP000078348"/>
    </source>
</evidence>
<accession>A0A196SH81</accession>
<dbReference type="EMBL" id="LXWW01000085">
    <property type="protein sequence ID" value="OAO16383.1"/>
    <property type="molecule type" value="Genomic_DNA"/>
</dbReference>
<sequence>MNNEEKKEDTAQIDIENSEATAQEFDGNTHEEVAEVIEEPNERATSFVEETTRAHNYEEDHSNADSDNDSIDELCQQRKNEVRAPQRAPAERELPRYMRRTMSQAVREGIQLEENHRRSLAAMPRTYRPSGAITLPPIEEAPHFMRETMSYISLVASTPAKPRIHPSQIKEVDWKNRPRYMQETASYRHYTEKEVPRRPVSPKQIKEVDWEHKPHYMQPTKAYEQQVEKEPQPRTVSPKQIREVDWKNRPRYMQPTKAYEQLVAPVAVYSPRRVAAKQIREVDAQHLPRYMQLTKATKALPAVPAVPATPTAKPAKSVKPAKPAKPVKAATGKEELPHFMQSTRSCESALEKKKAEEERRRKQEEQKQQQKEALQALQARWKRNQTNLQAIRKKKE</sequence>
<keyword evidence="3" id="KW-1185">Reference proteome</keyword>
<feature type="compositionally biased region" description="Low complexity" evidence="1">
    <location>
        <begin position="305"/>
        <end position="330"/>
    </location>
</feature>
<gene>
    <name evidence="2" type="ORF">AV274_1914</name>
</gene>
<feature type="compositionally biased region" description="Basic and acidic residues" evidence="1">
    <location>
        <begin position="349"/>
        <end position="370"/>
    </location>
</feature>
<dbReference type="AlphaFoldDB" id="A0A196SH81"/>
<feature type="region of interest" description="Disordered" evidence="1">
    <location>
        <begin position="1"/>
        <end position="72"/>
    </location>
</feature>
<feature type="compositionally biased region" description="Basic and acidic residues" evidence="1">
    <location>
        <begin position="50"/>
        <end position="64"/>
    </location>
</feature>
<feature type="compositionally biased region" description="Basic and acidic residues" evidence="1">
    <location>
        <begin position="1"/>
        <end position="10"/>
    </location>
</feature>
<name>A0A196SH81_BLAHN</name>
<reference evidence="2 3" key="1">
    <citation type="submission" date="2016-05" db="EMBL/GenBank/DDBJ databases">
        <title>Nuclear genome of Blastocystis sp. subtype 1 NandII.</title>
        <authorList>
            <person name="Gentekaki E."/>
            <person name="Curtis B."/>
            <person name="Stairs C."/>
            <person name="Eme L."/>
            <person name="Herman E."/>
            <person name="Klimes V."/>
            <person name="Arias M.C."/>
            <person name="Elias M."/>
            <person name="Hilliou F."/>
            <person name="Klute M."/>
            <person name="Malik S.-B."/>
            <person name="Pightling A."/>
            <person name="Rachubinski R."/>
            <person name="Salas D."/>
            <person name="Schlacht A."/>
            <person name="Suga H."/>
            <person name="Archibald J."/>
            <person name="Ball S.G."/>
            <person name="Clark G."/>
            <person name="Dacks J."/>
            <person name="Van Der Giezen M."/>
            <person name="Tsaousis A."/>
            <person name="Roger A."/>
        </authorList>
    </citation>
    <scope>NUCLEOTIDE SEQUENCE [LARGE SCALE GENOMIC DNA]</scope>
    <source>
        <strain evidence="3">ATCC 50177 / NandII</strain>
    </source>
</reference>
<dbReference type="Proteomes" id="UP000078348">
    <property type="component" value="Unassembled WGS sequence"/>
</dbReference>
<comment type="caution">
    <text evidence="2">The sequence shown here is derived from an EMBL/GenBank/DDBJ whole genome shotgun (WGS) entry which is preliminary data.</text>
</comment>
<proteinExistence type="predicted"/>